<dbReference type="Pfam" id="PF01103">
    <property type="entry name" value="Omp85"/>
    <property type="match status" value="1"/>
</dbReference>
<proteinExistence type="predicted"/>
<evidence type="ECO:0000256" key="1">
    <source>
        <dbReference type="ARBA" id="ARBA00004370"/>
    </source>
</evidence>
<dbReference type="GO" id="GO:0019867">
    <property type="term" value="C:outer membrane"/>
    <property type="evidence" value="ECO:0007669"/>
    <property type="project" value="InterPro"/>
</dbReference>
<keyword evidence="5" id="KW-1185">Reference proteome</keyword>
<evidence type="ECO:0000256" key="2">
    <source>
        <dbReference type="ARBA" id="ARBA00023136"/>
    </source>
</evidence>
<dbReference type="EMBL" id="JACJIQ010000007">
    <property type="protein sequence ID" value="MBA9077376.1"/>
    <property type="molecule type" value="Genomic_DNA"/>
</dbReference>
<comment type="caution">
    <text evidence="4">The sequence shown here is derived from an EMBL/GenBank/DDBJ whole genome shotgun (WGS) entry which is preliminary data.</text>
</comment>
<evidence type="ECO:0000313" key="4">
    <source>
        <dbReference type="EMBL" id="MBA9077376.1"/>
    </source>
</evidence>
<dbReference type="RefSeq" id="WP_182512936.1">
    <property type="nucleotide sequence ID" value="NZ_JACJIQ010000007.1"/>
</dbReference>
<organism evidence="4 5">
    <name type="scientific">Rufibacter quisquiliarum</name>
    <dbReference type="NCBI Taxonomy" id="1549639"/>
    <lineage>
        <taxon>Bacteria</taxon>
        <taxon>Pseudomonadati</taxon>
        <taxon>Bacteroidota</taxon>
        <taxon>Cytophagia</taxon>
        <taxon>Cytophagales</taxon>
        <taxon>Hymenobacteraceae</taxon>
        <taxon>Rufibacter</taxon>
    </lineage>
</organism>
<comment type="subcellular location">
    <subcellularLocation>
        <location evidence="1">Membrane</location>
    </subcellularLocation>
</comment>
<sequence length="357" mass="39282">MGISSSFLAGAQPAAGAAPDSVTAETKRKLTIFPVASYSPETSFSFGAKGIYVIRPAGSYVRDRPTSYSLTFFYTLKQQIISSLRADIWQNHNRDHWQGTANFNDYPYVFFGIGNKAPESAEENYTSLSWDGFVQYERRVSPKIYVGGRYDFRHEELTETEASGMLAAGVIEGSTGTRASGLGPTLSYDTRNHLYTPRKGAYHQASVQAFGKALGGSTSFNRYTLDFRKYFPAPGRAVVAVQAQFTATSGKVPFQYLAAIGGSTLLRGYLNARYRDRHAEVFQAEYRLPLFWRIGVVAFAAAGKVAPDFSQLVPTSLHPAGGLGVRYRLNDEGINLRVDAALSKSMPAVYFSLYEAF</sequence>
<name>A0A839GR89_9BACT</name>
<dbReference type="Gene3D" id="2.40.160.50">
    <property type="entry name" value="membrane protein fhac: a member of the omp85/tpsb transporter family"/>
    <property type="match status" value="1"/>
</dbReference>
<gene>
    <name evidence="4" type="ORF">FHS90_002089</name>
</gene>
<protein>
    <submittedName>
        <fullName evidence="4">Outer membrane protein assembly factor BamA</fullName>
    </submittedName>
</protein>
<accession>A0A839GR89</accession>
<feature type="domain" description="Bacterial surface antigen (D15)" evidence="3">
    <location>
        <begin position="89"/>
        <end position="305"/>
    </location>
</feature>
<keyword evidence="2" id="KW-0472">Membrane</keyword>
<evidence type="ECO:0000259" key="3">
    <source>
        <dbReference type="Pfam" id="PF01103"/>
    </source>
</evidence>
<dbReference type="InterPro" id="IPR000184">
    <property type="entry name" value="Bac_surfAg_D15"/>
</dbReference>
<reference evidence="4 5" key="1">
    <citation type="submission" date="2020-08" db="EMBL/GenBank/DDBJ databases">
        <title>Genomic Encyclopedia of Type Strains, Phase IV (KMG-IV): sequencing the most valuable type-strain genomes for metagenomic binning, comparative biology and taxonomic classification.</title>
        <authorList>
            <person name="Goeker M."/>
        </authorList>
    </citation>
    <scope>NUCLEOTIDE SEQUENCE [LARGE SCALE GENOMIC DNA]</scope>
    <source>
        <strain evidence="4 5">DSM 29854</strain>
    </source>
</reference>
<evidence type="ECO:0000313" key="5">
    <source>
        <dbReference type="Proteomes" id="UP000563094"/>
    </source>
</evidence>
<dbReference type="Proteomes" id="UP000563094">
    <property type="component" value="Unassembled WGS sequence"/>
</dbReference>
<dbReference type="AlphaFoldDB" id="A0A839GR89"/>